<dbReference type="InParanoid" id="A0A1I2AZT4"/>
<organism evidence="2 3">
    <name type="scientific">Thermophagus xiamenensis</name>
    <dbReference type="NCBI Taxonomy" id="385682"/>
    <lineage>
        <taxon>Bacteria</taxon>
        <taxon>Pseudomonadati</taxon>
        <taxon>Bacteroidota</taxon>
        <taxon>Bacteroidia</taxon>
        <taxon>Marinilabiliales</taxon>
        <taxon>Marinilabiliaceae</taxon>
        <taxon>Thermophagus</taxon>
    </lineage>
</organism>
<accession>A0A1I2AZT4</accession>
<feature type="domain" description="Secretion system C-terminal sorting" evidence="1">
    <location>
        <begin position="654"/>
        <end position="727"/>
    </location>
</feature>
<dbReference type="Proteomes" id="UP000181976">
    <property type="component" value="Unassembled WGS sequence"/>
</dbReference>
<dbReference type="GO" id="GO:0006508">
    <property type="term" value="P:proteolysis"/>
    <property type="evidence" value="ECO:0007669"/>
    <property type="project" value="InterPro"/>
</dbReference>
<protein>
    <submittedName>
        <fullName evidence="2">Por secretion system C-terminal sorting domain-containing protein</fullName>
    </submittedName>
</protein>
<dbReference type="GO" id="GO:0004252">
    <property type="term" value="F:serine-type endopeptidase activity"/>
    <property type="evidence" value="ECO:0007669"/>
    <property type="project" value="InterPro"/>
</dbReference>
<sequence>MSRIILILELFFVCITLSTAQIGHGGRPSIMGAEIMMHDKSFGNISDQPQTVISFTPPTNEYIKTELRANKKGRPLRFAYPNFVDLSPENSGMISVLDDGRLYWQLRLTSVGAYSLNVIFDRFHLNQGDSLFIYNPSGSYVIGALTEKNNKSWGGLATAPVPGDEVIIEWKGKKLGEGGAQLKIGAVNHDFLGIINVLASKVGQFGDSGPCHTDFTCYDDSTWLLNGRSVCQVIVNGTEYCSGTLMNNSLGDGTPYVLTAGHCLGTNLSPESVVFIFNYEVPQCQTFIDGSKIQSISGASLRAYADQLDFALLEMSEYPPEYFRVYYSGWDLTTTPQGGVHTVHHPYGDVKKVAVSSESPEEASYFATSRLGNTFLEDAHWKVAQWTDGTTEPGSSGAGLFLGNGAFIGLLSGGSATCSNPVNDYFIRLNKIWDYLPEDTARVDLWLNPSGEDISFLPGLNPSEGNLMRVSHFPEDGIPELKKINGANEYWTGPNSLMITDVAEKYDEFSSGKIYGLFLVPGASYYAGDGNIDIKIWSGTDKPQTLLASKNNVKIGAESNKELLILFDEPVSFSENFFAGYTIDYSTPIDTFAVYQVATTERDNSLFLNSLNSGWQSYSSLSGDFPSMAWIDVLVGYVNYTDSSHIDIPEQFYISPNPAGKYTNIYYPENGTGQISIYNLKGNLVLTKQVTINDNYYELRFFDRLVTGVYLLQLKINGKALVKKLVVQK</sequence>
<reference evidence="2 3" key="1">
    <citation type="submission" date="2016-10" db="EMBL/GenBank/DDBJ databases">
        <authorList>
            <person name="de Groot N.N."/>
        </authorList>
    </citation>
    <scope>NUCLEOTIDE SEQUENCE [LARGE SCALE GENOMIC DNA]</scope>
    <source>
        <strain evidence="2 3">DSM 19012</strain>
    </source>
</reference>
<keyword evidence="3" id="KW-1185">Reference proteome</keyword>
<dbReference type="AlphaFoldDB" id="A0A1I2AZT4"/>
<evidence type="ECO:0000313" key="3">
    <source>
        <dbReference type="Proteomes" id="UP000181976"/>
    </source>
</evidence>
<dbReference type="PROSITE" id="PS00134">
    <property type="entry name" value="TRYPSIN_HIS"/>
    <property type="match status" value="1"/>
</dbReference>
<dbReference type="InterPro" id="IPR026444">
    <property type="entry name" value="Secre_tail"/>
</dbReference>
<dbReference type="Pfam" id="PF18962">
    <property type="entry name" value="Por_Secre_tail"/>
    <property type="match status" value="1"/>
</dbReference>
<dbReference type="STRING" id="385682.SAMN05444380_11255"/>
<dbReference type="PANTHER" id="PTHR36234">
    <property type="entry name" value="LYSYL ENDOPEPTIDASE"/>
    <property type="match status" value="1"/>
</dbReference>
<proteinExistence type="predicted"/>
<dbReference type="InterPro" id="IPR009003">
    <property type="entry name" value="Peptidase_S1_PA"/>
</dbReference>
<dbReference type="EMBL" id="FONA01000012">
    <property type="protein sequence ID" value="SFE49432.1"/>
    <property type="molecule type" value="Genomic_DNA"/>
</dbReference>
<dbReference type="Gene3D" id="2.40.10.10">
    <property type="entry name" value="Trypsin-like serine proteases"/>
    <property type="match status" value="2"/>
</dbReference>
<dbReference type="eggNOG" id="COG5640">
    <property type="taxonomic scope" value="Bacteria"/>
</dbReference>
<dbReference type="SUPFAM" id="SSF50494">
    <property type="entry name" value="Trypsin-like serine proteases"/>
    <property type="match status" value="1"/>
</dbReference>
<evidence type="ECO:0000313" key="2">
    <source>
        <dbReference type="EMBL" id="SFE49432.1"/>
    </source>
</evidence>
<dbReference type="NCBIfam" id="TIGR04183">
    <property type="entry name" value="Por_Secre_tail"/>
    <property type="match status" value="1"/>
</dbReference>
<dbReference type="RefSeq" id="WP_010527390.1">
    <property type="nucleotide sequence ID" value="NZ_AFSL01000043.1"/>
</dbReference>
<dbReference type="OrthoDB" id="9342482at2"/>
<dbReference type="PANTHER" id="PTHR36234:SF5">
    <property type="entry name" value="LYSYL ENDOPEPTIDASE"/>
    <property type="match status" value="1"/>
</dbReference>
<gene>
    <name evidence="2" type="ORF">SAMN05444380_11255</name>
</gene>
<dbReference type="InterPro" id="IPR018114">
    <property type="entry name" value="TRYPSIN_HIS"/>
</dbReference>
<dbReference type="Pfam" id="PF13365">
    <property type="entry name" value="Trypsin_2"/>
    <property type="match status" value="1"/>
</dbReference>
<dbReference type="InterPro" id="IPR043504">
    <property type="entry name" value="Peptidase_S1_PA_chymotrypsin"/>
</dbReference>
<evidence type="ECO:0000259" key="1">
    <source>
        <dbReference type="Pfam" id="PF18962"/>
    </source>
</evidence>
<name>A0A1I2AZT4_9BACT</name>